<dbReference type="SMART" id="SM00490">
    <property type="entry name" value="HELICc"/>
    <property type="match status" value="1"/>
</dbReference>
<organism evidence="13 14">
    <name type="scientific">Caerostris darwini</name>
    <dbReference type="NCBI Taxonomy" id="1538125"/>
    <lineage>
        <taxon>Eukaryota</taxon>
        <taxon>Metazoa</taxon>
        <taxon>Ecdysozoa</taxon>
        <taxon>Arthropoda</taxon>
        <taxon>Chelicerata</taxon>
        <taxon>Arachnida</taxon>
        <taxon>Araneae</taxon>
        <taxon>Araneomorphae</taxon>
        <taxon>Entelegynae</taxon>
        <taxon>Araneoidea</taxon>
        <taxon>Araneidae</taxon>
        <taxon>Caerostris</taxon>
    </lineage>
</organism>
<dbReference type="Proteomes" id="UP001054837">
    <property type="component" value="Unassembled WGS sequence"/>
</dbReference>
<reference evidence="13 14" key="1">
    <citation type="submission" date="2021-06" db="EMBL/GenBank/DDBJ databases">
        <title>Caerostris darwini draft genome.</title>
        <authorList>
            <person name="Kono N."/>
            <person name="Arakawa K."/>
        </authorList>
    </citation>
    <scope>NUCLEOTIDE SEQUENCE [LARGE SCALE GENOMIC DNA]</scope>
</reference>
<keyword evidence="3" id="KW-0378">Hydrolase</keyword>
<dbReference type="InterPro" id="IPR004179">
    <property type="entry name" value="Sec63-dom"/>
</dbReference>
<evidence type="ECO:0000256" key="2">
    <source>
        <dbReference type="ARBA" id="ARBA00022741"/>
    </source>
</evidence>
<protein>
    <recommendedName>
        <fullName evidence="9">DNA 3'-5' helicase</fullName>
        <ecNumber evidence="9">5.6.2.4</ecNumber>
    </recommendedName>
</protein>
<dbReference type="SUPFAM" id="SSF52540">
    <property type="entry name" value="P-loop containing nucleoside triphosphate hydrolases"/>
    <property type="match status" value="2"/>
</dbReference>
<dbReference type="InterPro" id="IPR036388">
    <property type="entry name" value="WH-like_DNA-bd_sf"/>
</dbReference>
<keyword evidence="4 13" id="KW-0347">Helicase</keyword>
<name>A0AAV4QP56_9ARAC</name>
<dbReference type="EMBL" id="BPLQ01004964">
    <property type="protein sequence ID" value="GIY11828.1"/>
    <property type="molecule type" value="Genomic_DNA"/>
</dbReference>
<dbReference type="PANTHER" id="PTHR47835">
    <property type="entry name" value="HFM1, ATP DEPENDENT DNA HELICASE HOMOLOG"/>
    <property type="match status" value="1"/>
</dbReference>
<dbReference type="SMART" id="SM00973">
    <property type="entry name" value="Sec63"/>
    <property type="match status" value="1"/>
</dbReference>
<proteinExistence type="inferred from homology"/>
<dbReference type="FunFam" id="3.40.50.300:FF:001076">
    <property type="entry name" value="ATP-dependent DNA helicase MER3"/>
    <property type="match status" value="1"/>
</dbReference>
<dbReference type="GO" id="GO:0043138">
    <property type="term" value="F:3'-5' DNA helicase activity"/>
    <property type="evidence" value="ECO:0007669"/>
    <property type="project" value="UniProtKB-EC"/>
</dbReference>
<keyword evidence="2" id="KW-0547">Nucleotide-binding</keyword>
<dbReference type="Pfam" id="PF00271">
    <property type="entry name" value="Helicase_C"/>
    <property type="match status" value="1"/>
</dbReference>
<dbReference type="PROSITE" id="PS51194">
    <property type="entry name" value="HELICASE_CTER"/>
    <property type="match status" value="1"/>
</dbReference>
<keyword evidence="6" id="KW-0413">Isomerase</keyword>
<comment type="similarity">
    <text evidence="1">Belongs to the helicase family. SKI2 subfamily.</text>
</comment>
<dbReference type="PANTHER" id="PTHR47835:SF3">
    <property type="entry name" value="HELICASE FOR MEIOSIS 1"/>
    <property type="match status" value="1"/>
</dbReference>
<dbReference type="EC" id="5.6.2.4" evidence="9"/>
<keyword evidence="7" id="KW-0469">Meiosis</keyword>
<dbReference type="Gene3D" id="3.40.50.300">
    <property type="entry name" value="P-loop containing nucleotide triphosphate hydrolases"/>
    <property type="match status" value="2"/>
</dbReference>
<comment type="caution">
    <text evidence="13">The sequence shown here is derived from an EMBL/GenBank/DDBJ whole genome shotgun (WGS) entry which is preliminary data.</text>
</comment>
<sequence>MEQKLCLGVPSNSIREKRKATKEFLYPFKFEIPSYSSQVHNLANTSESSKEISLKCSDEEDSAVNLVPVSEIRILYFYDFTFLLSLIYAQAFKYRPVFSEFPYFNVVQSKVFEDVSVLYGQASDGVRSHGLREDCDLRTQHREDAHACIGSRQVQVAPVKSLCQERFENWRKKFEPLGALCIQLTGDSDIEDYFVLQKYTIILTTPEKWDSMTRLWKNNKSLVQTVKLILVDELVAPVLQIHLLNEEERGATMEAALSRMKTVQGVLEMENRGKPGPSLRFVAASATFPNVQDAADWLSTSGCKGVAYKLHENLRPVQLKKVIIGYPCSDHTSEFRFDLSLSYKLGHVIHTYSEGKPTLVFCSTRKGVVQTACILAQASHFVRHSAHKQTLIEAANTTHDTKLRECLSNGVGFHHAGLSLQDRRLMEQLFVSTCLQVLISTSTLAMGVNFPAHLVVVKSTEQYVGGAYKEYSETQMLQMIGRAGRPQFDSTATAVIMTKNKLKAKYENLVNGKQLVESSLHKHMTEHLNAEVTLGTITDISIAMEWLKATFLCQRVFKNPKHYGINMDLSKEKIERKLQDMCIKELNGLRKYKLIYMDDDSFYLRPTDTGRLMAKYYLAFETMKSFSLLTGNENLPELLALVSSSKEFEDVQLRVNEKKSLNDLNKNKTSSIRFPLQGKIKTRAMKVNCQDAVQSTNLILNCTLNLIQATFGCLPILEAAFNQDIAKIFRSGVRVIQCLADCLSLDTKGFSVLHHATVLAKCFKARLWENSKHVSRQLDKIGVALSTSLVNAGITSFESVANTNPRELELILNRNPPFGSVLVDSVRHLPHYQVHAEQSFGTMGDGTAIRISVVLENGADLQETRTTRDTHGCTLLVGDEDNEILIAKKIRDLQLLEQGLWSRKLDVPRGGTLYIHWISDSYVGLDVHKSFVIHHGHPNILADEKENKFKENKERPIANKIENLKDAQQRLCYHKCLDKSSCGHLCCKTGVHQKTATTKKTQIENFMDQLHDKMNSFPNKKVKLDTGRRESTQDTFTDDQPSLEKDKKYTCHSCDFRRICPERSMAKRKVERPRGNAGTLGRLHQLLVWKRPNEKSPILSIIHPLSVAIPEQSNNSVSCICFIKNEKRQIKKTDEQNEIVLRLKKEYQMTD</sequence>
<evidence type="ECO:0000256" key="7">
    <source>
        <dbReference type="ARBA" id="ARBA00023254"/>
    </source>
</evidence>
<dbReference type="GO" id="GO:0007131">
    <property type="term" value="P:reciprocal meiotic recombination"/>
    <property type="evidence" value="ECO:0007669"/>
    <property type="project" value="UniProtKB-ARBA"/>
</dbReference>
<accession>A0AAV4QP56</accession>
<evidence type="ECO:0000256" key="9">
    <source>
        <dbReference type="ARBA" id="ARBA00034808"/>
    </source>
</evidence>
<evidence type="ECO:0000256" key="3">
    <source>
        <dbReference type="ARBA" id="ARBA00022801"/>
    </source>
</evidence>
<dbReference type="GO" id="GO:0005524">
    <property type="term" value="F:ATP binding"/>
    <property type="evidence" value="ECO:0007669"/>
    <property type="project" value="UniProtKB-KW"/>
</dbReference>
<dbReference type="InterPro" id="IPR014001">
    <property type="entry name" value="Helicase_ATP-bd"/>
</dbReference>
<evidence type="ECO:0000259" key="11">
    <source>
        <dbReference type="PROSITE" id="PS51192"/>
    </source>
</evidence>
<dbReference type="PROSITE" id="PS51192">
    <property type="entry name" value="HELICASE_ATP_BIND_1"/>
    <property type="match status" value="1"/>
</dbReference>
<feature type="domain" description="Helicase C-terminal" evidence="12">
    <location>
        <begin position="344"/>
        <end position="528"/>
    </location>
</feature>
<keyword evidence="14" id="KW-1185">Reference proteome</keyword>
<comment type="catalytic activity">
    <reaction evidence="8">
        <text>Couples ATP hydrolysis with the unwinding of duplex DNA by translocating in the 3'-5' direction.</text>
        <dbReference type="EC" id="5.6.2.4"/>
    </reaction>
</comment>
<evidence type="ECO:0000256" key="10">
    <source>
        <dbReference type="ARBA" id="ARBA00048988"/>
    </source>
</evidence>
<evidence type="ECO:0000256" key="4">
    <source>
        <dbReference type="ARBA" id="ARBA00022806"/>
    </source>
</evidence>
<dbReference type="InterPro" id="IPR001650">
    <property type="entry name" value="Helicase_C-like"/>
</dbReference>
<dbReference type="CDD" id="cd18795">
    <property type="entry name" value="SF2_C_Ski2"/>
    <property type="match status" value="1"/>
</dbReference>
<dbReference type="InterPro" id="IPR027417">
    <property type="entry name" value="P-loop_NTPase"/>
</dbReference>
<dbReference type="SUPFAM" id="SSF46785">
    <property type="entry name" value="Winged helix' DNA-binding domain"/>
    <property type="match status" value="1"/>
</dbReference>
<dbReference type="GO" id="GO:0003676">
    <property type="term" value="F:nucleic acid binding"/>
    <property type="evidence" value="ECO:0007669"/>
    <property type="project" value="InterPro"/>
</dbReference>
<evidence type="ECO:0000256" key="1">
    <source>
        <dbReference type="ARBA" id="ARBA00010140"/>
    </source>
</evidence>
<evidence type="ECO:0000313" key="13">
    <source>
        <dbReference type="EMBL" id="GIY11828.1"/>
    </source>
</evidence>
<dbReference type="InterPro" id="IPR011545">
    <property type="entry name" value="DEAD/DEAH_box_helicase_dom"/>
</dbReference>
<dbReference type="Pfam" id="PF02889">
    <property type="entry name" value="Sec63"/>
    <property type="match status" value="1"/>
</dbReference>
<dbReference type="InterPro" id="IPR052247">
    <property type="entry name" value="Meiotic_Crossover_Helicase"/>
</dbReference>
<dbReference type="Pfam" id="PF00270">
    <property type="entry name" value="DEAD"/>
    <property type="match status" value="1"/>
</dbReference>
<evidence type="ECO:0000256" key="6">
    <source>
        <dbReference type="ARBA" id="ARBA00023235"/>
    </source>
</evidence>
<dbReference type="Gene3D" id="1.10.10.10">
    <property type="entry name" value="Winged helix-like DNA-binding domain superfamily/Winged helix DNA-binding domain"/>
    <property type="match status" value="1"/>
</dbReference>
<comment type="catalytic activity">
    <reaction evidence="10">
        <text>ATP + H2O = ADP + phosphate + H(+)</text>
        <dbReference type="Rhea" id="RHEA:13065"/>
        <dbReference type="ChEBI" id="CHEBI:15377"/>
        <dbReference type="ChEBI" id="CHEBI:15378"/>
        <dbReference type="ChEBI" id="CHEBI:30616"/>
        <dbReference type="ChEBI" id="CHEBI:43474"/>
        <dbReference type="ChEBI" id="CHEBI:456216"/>
        <dbReference type="EC" id="5.6.2.4"/>
    </reaction>
</comment>
<dbReference type="AlphaFoldDB" id="A0AAV4QP56"/>
<evidence type="ECO:0000313" key="14">
    <source>
        <dbReference type="Proteomes" id="UP001054837"/>
    </source>
</evidence>
<dbReference type="FunFam" id="1.10.10.10:FF:000012">
    <property type="entry name" value="U5 small nuclear ribonucleoprotein helicase"/>
    <property type="match status" value="1"/>
</dbReference>
<dbReference type="Gene3D" id="1.10.3380.10">
    <property type="entry name" value="Sec63 N-terminal domain-like domain"/>
    <property type="match status" value="1"/>
</dbReference>
<evidence type="ECO:0000259" key="12">
    <source>
        <dbReference type="PROSITE" id="PS51194"/>
    </source>
</evidence>
<dbReference type="GO" id="GO:0016787">
    <property type="term" value="F:hydrolase activity"/>
    <property type="evidence" value="ECO:0007669"/>
    <property type="project" value="UniProtKB-KW"/>
</dbReference>
<keyword evidence="5" id="KW-0067">ATP-binding</keyword>
<evidence type="ECO:0000256" key="5">
    <source>
        <dbReference type="ARBA" id="ARBA00022840"/>
    </source>
</evidence>
<gene>
    <name evidence="13" type="primary">hfm1</name>
    <name evidence="13" type="ORF">CDAR_583711</name>
</gene>
<feature type="domain" description="Helicase ATP-binding" evidence="11">
    <location>
        <begin position="156"/>
        <end position="306"/>
    </location>
</feature>
<dbReference type="InterPro" id="IPR057842">
    <property type="entry name" value="WH_MER3"/>
</dbReference>
<dbReference type="InterPro" id="IPR036390">
    <property type="entry name" value="WH_DNA-bd_sf"/>
</dbReference>
<dbReference type="Pfam" id="PF23445">
    <property type="entry name" value="WHD_SNRNP200"/>
    <property type="match status" value="1"/>
</dbReference>
<evidence type="ECO:0000256" key="8">
    <source>
        <dbReference type="ARBA" id="ARBA00034617"/>
    </source>
</evidence>
<dbReference type="SUPFAM" id="SSF158702">
    <property type="entry name" value="Sec63 N-terminal domain-like"/>
    <property type="match status" value="1"/>
</dbReference>